<feature type="compositionally biased region" description="Low complexity" evidence="3">
    <location>
        <begin position="352"/>
        <end position="365"/>
    </location>
</feature>
<feature type="coiled-coil region" evidence="2">
    <location>
        <begin position="455"/>
        <end position="497"/>
    </location>
</feature>
<dbReference type="Pfam" id="PF03763">
    <property type="entry name" value="Remorin_C"/>
    <property type="match status" value="1"/>
</dbReference>
<gene>
    <name evidence="5" type="ORF">STAS_05874</name>
</gene>
<keyword evidence="6" id="KW-1185">Reference proteome</keyword>
<comment type="similarity">
    <text evidence="1">Belongs to the remorin family.</text>
</comment>
<evidence type="ECO:0000256" key="1">
    <source>
        <dbReference type="ARBA" id="ARBA00005711"/>
    </source>
</evidence>
<dbReference type="EMBL" id="BKCP01004294">
    <property type="protein sequence ID" value="GER29970.1"/>
    <property type="molecule type" value="Genomic_DNA"/>
</dbReference>
<feature type="region of interest" description="Disordered" evidence="3">
    <location>
        <begin position="345"/>
        <end position="365"/>
    </location>
</feature>
<dbReference type="PANTHER" id="PTHR31471:SF13">
    <property type="entry name" value="REMORIN FAMILY PROTEIN"/>
    <property type="match status" value="1"/>
</dbReference>
<dbReference type="PANTHER" id="PTHR31471">
    <property type="entry name" value="OS02G0116800 PROTEIN"/>
    <property type="match status" value="1"/>
</dbReference>
<dbReference type="AlphaFoldDB" id="A0A5A7PB75"/>
<feature type="region of interest" description="Disordered" evidence="3">
    <location>
        <begin position="1"/>
        <end position="23"/>
    </location>
</feature>
<sequence length="527" mass="58478">MPEPAGFQGLGSGLRARDMSPDSGIFTAESSNFSLFSSASASVDRCSFASDLPDQDSAASHLAGHELSEVLSGPDPNPNKPTLVQMNSLSKKVKTKVQKVESSEAETTEDESTAIVSSARSSFSQALKECQDRKLRSEALMKKKSNQQRPVSIDLNIPVNNLVNSSSPILGTMKKHPNNWQTKVGIQKGWSSERVPLHSNLNRRNLNAPLLSYYNNGRTLPSKWEDAERWIFSPVPGLVQQAQNKPKSKSGPLGPPGLAYYQMFTPVGPTIEIGGREKRKLAESSPFFLGNEPCMARSISINGCSELVEKSSFVVHHPDEINGVTQEDDSFNNISRVVSRRDMATQMSPDNSSIQSSQRHSSSYSEATLPVVESRLNPKIRDVSVDERVTMTRWSKKNKGILQNSRRRSRNSDDCKRKAVNFESGGCEAMREASKSISKIVREEAKITAWENLQKAKAETAIRKLEMKLEKKRSSSMDKIMNKLRSAQKKAQEMRGSMLGNQTDRALFFQKTRPIRSLSGCFTCHAF</sequence>
<evidence type="ECO:0000259" key="4">
    <source>
        <dbReference type="Pfam" id="PF03763"/>
    </source>
</evidence>
<accession>A0A5A7PB75</accession>
<evidence type="ECO:0000313" key="5">
    <source>
        <dbReference type="EMBL" id="GER29970.1"/>
    </source>
</evidence>
<dbReference type="Proteomes" id="UP000325081">
    <property type="component" value="Unassembled WGS sequence"/>
</dbReference>
<dbReference type="OrthoDB" id="648416at2759"/>
<reference evidence="6" key="1">
    <citation type="journal article" date="2019" name="Curr. Biol.">
        <title>Genome Sequence of Striga asiatica Provides Insight into the Evolution of Plant Parasitism.</title>
        <authorList>
            <person name="Yoshida S."/>
            <person name="Kim S."/>
            <person name="Wafula E.K."/>
            <person name="Tanskanen J."/>
            <person name="Kim Y.M."/>
            <person name="Honaas L."/>
            <person name="Yang Z."/>
            <person name="Spallek T."/>
            <person name="Conn C.E."/>
            <person name="Ichihashi Y."/>
            <person name="Cheong K."/>
            <person name="Cui S."/>
            <person name="Der J.P."/>
            <person name="Gundlach H."/>
            <person name="Jiao Y."/>
            <person name="Hori C."/>
            <person name="Ishida J.K."/>
            <person name="Kasahara H."/>
            <person name="Kiba T."/>
            <person name="Kim M.S."/>
            <person name="Koo N."/>
            <person name="Laohavisit A."/>
            <person name="Lee Y.H."/>
            <person name="Lumba S."/>
            <person name="McCourt P."/>
            <person name="Mortimer J.C."/>
            <person name="Mutuku J.M."/>
            <person name="Nomura T."/>
            <person name="Sasaki-Sekimoto Y."/>
            <person name="Seto Y."/>
            <person name="Wang Y."/>
            <person name="Wakatake T."/>
            <person name="Sakakibara H."/>
            <person name="Demura T."/>
            <person name="Yamaguchi S."/>
            <person name="Yoneyama K."/>
            <person name="Manabe R.I."/>
            <person name="Nelson D.C."/>
            <person name="Schulman A.H."/>
            <person name="Timko M.P."/>
            <person name="dePamphilis C.W."/>
            <person name="Choi D."/>
            <person name="Shirasu K."/>
        </authorList>
    </citation>
    <scope>NUCLEOTIDE SEQUENCE [LARGE SCALE GENOMIC DNA]</scope>
    <source>
        <strain evidence="6">cv. UVA1</strain>
    </source>
</reference>
<evidence type="ECO:0000256" key="2">
    <source>
        <dbReference type="SAM" id="Coils"/>
    </source>
</evidence>
<comment type="caution">
    <text evidence="5">The sequence shown here is derived from an EMBL/GenBank/DDBJ whole genome shotgun (WGS) entry which is preliminary data.</text>
</comment>
<name>A0A5A7PB75_STRAF</name>
<protein>
    <submittedName>
        <fullName evidence="5">Remorin</fullName>
    </submittedName>
</protein>
<feature type="domain" description="Remorin C-terminal" evidence="4">
    <location>
        <begin position="432"/>
        <end position="505"/>
    </location>
</feature>
<dbReference type="InterPro" id="IPR005516">
    <property type="entry name" value="Remorin_C"/>
</dbReference>
<evidence type="ECO:0000313" key="6">
    <source>
        <dbReference type="Proteomes" id="UP000325081"/>
    </source>
</evidence>
<organism evidence="5 6">
    <name type="scientific">Striga asiatica</name>
    <name type="common">Asiatic witchweed</name>
    <name type="synonym">Buchnera asiatica</name>
    <dbReference type="NCBI Taxonomy" id="4170"/>
    <lineage>
        <taxon>Eukaryota</taxon>
        <taxon>Viridiplantae</taxon>
        <taxon>Streptophyta</taxon>
        <taxon>Embryophyta</taxon>
        <taxon>Tracheophyta</taxon>
        <taxon>Spermatophyta</taxon>
        <taxon>Magnoliopsida</taxon>
        <taxon>eudicotyledons</taxon>
        <taxon>Gunneridae</taxon>
        <taxon>Pentapetalae</taxon>
        <taxon>asterids</taxon>
        <taxon>lamiids</taxon>
        <taxon>Lamiales</taxon>
        <taxon>Orobanchaceae</taxon>
        <taxon>Buchnereae</taxon>
        <taxon>Striga</taxon>
    </lineage>
</organism>
<evidence type="ECO:0000256" key="3">
    <source>
        <dbReference type="SAM" id="MobiDB-lite"/>
    </source>
</evidence>
<keyword evidence="2" id="KW-0175">Coiled coil</keyword>
<proteinExistence type="inferred from homology"/>